<dbReference type="Proteomes" id="UP001196413">
    <property type="component" value="Unassembled WGS sequence"/>
</dbReference>
<reference evidence="1" key="1">
    <citation type="submission" date="2021-06" db="EMBL/GenBank/DDBJ databases">
        <title>Parelaphostrongylus tenuis whole genome reference sequence.</title>
        <authorList>
            <person name="Garwood T.J."/>
            <person name="Larsen P.A."/>
            <person name="Fountain-Jones N.M."/>
            <person name="Garbe J.R."/>
            <person name="Macchietto M.G."/>
            <person name="Kania S.A."/>
            <person name="Gerhold R.W."/>
            <person name="Richards J.E."/>
            <person name="Wolf T.M."/>
        </authorList>
    </citation>
    <scope>NUCLEOTIDE SEQUENCE</scope>
    <source>
        <strain evidence="1">MNPRO001-30</strain>
        <tissue evidence="1">Meninges</tissue>
    </source>
</reference>
<accession>A0AAD5QNG0</accession>
<gene>
    <name evidence="1" type="ORF">KIN20_009597</name>
</gene>
<comment type="caution">
    <text evidence="1">The sequence shown here is derived from an EMBL/GenBank/DDBJ whole genome shotgun (WGS) entry which is preliminary data.</text>
</comment>
<proteinExistence type="predicted"/>
<evidence type="ECO:0000313" key="2">
    <source>
        <dbReference type="Proteomes" id="UP001196413"/>
    </source>
</evidence>
<evidence type="ECO:0000313" key="1">
    <source>
        <dbReference type="EMBL" id="KAJ1353051.1"/>
    </source>
</evidence>
<evidence type="ECO:0008006" key="3">
    <source>
        <dbReference type="Google" id="ProtNLM"/>
    </source>
</evidence>
<organism evidence="1 2">
    <name type="scientific">Parelaphostrongylus tenuis</name>
    <name type="common">Meningeal worm</name>
    <dbReference type="NCBI Taxonomy" id="148309"/>
    <lineage>
        <taxon>Eukaryota</taxon>
        <taxon>Metazoa</taxon>
        <taxon>Ecdysozoa</taxon>
        <taxon>Nematoda</taxon>
        <taxon>Chromadorea</taxon>
        <taxon>Rhabditida</taxon>
        <taxon>Rhabditina</taxon>
        <taxon>Rhabditomorpha</taxon>
        <taxon>Strongyloidea</taxon>
        <taxon>Metastrongylidae</taxon>
        <taxon>Parelaphostrongylus</taxon>
    </lineage>
</organism>
<dbReference type="AlphaFoldDB" id="A0AAD5QNG0"/>
<keyword evidence="2" id="KW-1185">Reference proteome</keyword>
<dbReference type="EMBL" id="JAHQIW010001584">
    <property type="protein sequence ID" value="KAJ1353051.1"/>
    <property type="molecule type" value="Genomic_DNA"/>
</dbReference>
<sequence>MEQENEQIGSRKERRDAVSCGGLIKVSREDERPLCFTLTNLNKAFDTEGTDTVIEAFDSQGVLTLTQCITSHIEAAAEQMKQIECET</sequence>
<protein>
    <recommendedName>
        <fullName evidence="3">Reverse transcriptase domain-containing protein</fullName>
    </recommendedName>
</protein>
<name>A0AAD5QNG0_PARTN</name>